<dbReference type="STRING" id="526729.SAMN04324258_0681"/>
<dbReference type="OrthoDB" id="3775567at2"/>
<dbReference type="Proteomes" id="UP000189777">
    <property type="component" value="Unassembled WGS sequence"/>
</dbReference>
<evidence type="ECO:0000313" key="3">
    <source>
        <dbReference type="Proteomes" id="UP000189777"/>
    </source>
</evidence>
<feature type="signal peptide" evidence="1">
    <location>
        <begin position="1"/>
        <end position="22"/>
    </location>
</feature>
<keyword evidence="3" id="KW-1185">Reference proteome</keyword>
<protein>
    <recommendedName>
        <fullName evidence="4">Lipoprotein</fullName>
    </recommendedName>
</protein>
<dbReference type="AlphaFoldDB" id="A0A1T5ILY9"/>
<keyword evidence="1" id="KW-0732">Signal</keyword>
<dbReference type="RefSeq" id="WP_079570928.1">
    <property type="nucleotide sequence ID" value="NZ_FUZQ01000001.1"/>
</dbReference>
<accession>A0A1T5ILY9</accession>
<evidence type="ECO:0008006" key="4">
    <source>
        <dbReference type="Google" id="ProtNLM"/>
    </source>
</evidence>
<evidence type="ECO:0000256" key="1">
    <source>
        <dbReference type="SAM" id="SignalP"/>
    </source>
</evidence>
<dbReference type="PROSITE" id="PS51257">
    <property type="entry name" value="PROKAR_LIPOPROTEIN"/>
    <property type="match status" value="1"/>
</dbReference>
<dbReference type="EMBL" id="FUZQ01000001">
    <property type="protein sequence ID" value="SKC40186.1"/>
    <property type="molecule type" value="Genomic_DNA"/>
</dbReference>
<name>A0A1T5ILY9_9MICO</name>
<feature type="chain" id="PRO_5012798218" description="Lipoprotein" evidence="1">
    <location>
        <begin position="23"/>
        <end position="232"/>
    </location>
</feature>
<organism evidence="2 3">
    <name type="scientific">Krasilnikoviella flava</name>
    <dbReference type="NCBI Taxonomy" id="526729"/>
    <lineage>
        <taxon>Bacteria</taxon>
        <taxon>Bacillati</taxon>
        <taxon>Actinomycetota</taxon>
        <taxon>Actinomycetes</taxon>
        <taxon>Micrococcales</taxon>
        <taxon>Promicromonosporaceae</taxon>
        <taxon>Krasilnikoviella</taxon>
    </lineage>
</organism>
<proteinExistence type="predicted"/>
<reference evidence="2 3" key="1">
    <citation type="submission" date="2017-02" db="EMBL/GenBank/DDBJ databases">
        <authorList>
            <person name="Peterson S.W."/>
        </authorList>
    </citation>
    <scope>NUCLEOTIDE SEQUENCE [LARGE SCALE GENOMIC DNA]</scope>
    <source>
        <strain evidence="2 3">DSM 21481</strain>
    </source>
</reference>
<evidence type="ECO:0000313" key="2">
    <source>
        <dbReference type="EMBL" id="SKC40186.1"/>
    </source>
</evidence>
<sequence>MSRAVGGPVAAVLLAATLAACASPTDVASPGGVVIAMAEESFPSTTAADWVTYADHVVVVTAVDEDEVLMAREDDDGNPPGERSFRRDMTLQVDDLVWSAPEPRHRAPSGSFVTGAPWTTVRAGVRTRVAIEDTPRIEVGHTYVVALVWRPAVEDPTAPSAAHWAWLGMDALLPYDDAIGVGELEGTVRTEPLRVAEDDPQYSFEDAMAGRSVADLVAVLTGTNPVEREEYG</sequence>
<gene>
    <name evidence="2" type="ORF">SAMN04324258_0681</name>
</gene>